<keyword evidence="5" id="KW-1185">Reference proteome</keyword>
<dbReference type="PROSITE" id="PS00101">
    <property type="entry name" value="HEXAPEP_TRANSFERASES"/>
    <property type="match status" value="1"/>
</dbReference>
<dbReference type="CDD" id="cd03354">
    <property type="entry name" value="LbH_SAT"/>
    <property type="match status" value="1"/>
</dbReference>
<sequence length="209" mass="23119">MSESASTIRRNELWDEEAHLPPLNRGDHDGNPPGMGLLALLAEDFRVHDRDPFDQGFWAVAVHRFGNWRMGIRPKLLRAPFSLLYKILFKWVEITCGITLPYTVRLGRRVRIWHHGGMILHARSIGDDVHIRQNTTFGLAHRGRERSIPTIGNRVDIGCGACILGAVHVGDDSVIGANAVVIRDVPPGSVAVGIPARVVKRRPEAGEPG</sequence>
<reference evidence="4 5" key="1">
    <citation type="submission" date="2018-12" db="EMBL/GenBank/DDBJ databases">
        <authorList>
            <person name="Toschakov S.V."/>
        </authorList>
    </citation>
    <scope>NUCLEOTIDE SEQUENCE [LARGE SCALE GENOMIC DNA]</scope>
    <source>
        <strain evidence="4 5">GM2012</strain>
    </source>
</reference>
<dbReference type="PANTHER" id="PTHR42811">
    <property type="entry name" value="SERINE ACETYLTRANSFERASE"/>
    <property type="match status" value="1"/>
</dbReference>
<accession>A0A432MFM2</accession>
<evidence type="ECO:0000313" key="5">
    <source>
        <dbReference type="Proteomes" id="UP000280296"/>
    </source>
</evidence>
<evidence type="ECO:0000256" key="3">
    <source>
        <dbReference type="ARBA" id="ARBA00023315"/>
    </source>
</evidence>
<dbReference type="Proteomes" id="UP000280296">
    <property type="component" value="Unassembled WGS sequence"/>
</dbReference>
<evidence type="ECO:0000256" key="2">
    <source>
        <dbReference type="ARBA" id="ARBA00022737"/>
    </source>
</evidence>
<proteinExistence type="predicted"/>
<keyword evidence="3" id="KW-0012">Acyltransferase</keyword>
<organism evidence="4 5">
    <name type="scientific">Tautonia sociabilis</name>
    <dbReference type="NCBI Taxonomy" id="2080755"/>
    <lineage>
        <taxon>Bacteria</taxon>
        <taxon>Pseudomonadati</taxon>
        <taxon>Planctomycetota</taxon>
        <taxon>Planctomycetia</taxon>
        <taxon>Isosphaerales</taxon>
        <taxon>Isosphaeraceae</taxon>
        <taxon>Tautonia</taxon>
    </lineage>
</organism>
<dbReference type="Gene3D" id="2.160.10.10">
    <property type="entry name" value="Hexapeptide repeat proteins"/>
    <property type="match status" value="1"/>
</dbReference>
<keyword evidence="2" id="KW-0677">Repeat</keyword>
<dbReference type="InterPro" id="IPR018357">
    <property type="entry name" value="Hexapep_transf_CS"/>
</dbReference>
<gene>
    <name evidence="4" type="ORF">TsocGM_19495</name>
</gene>
<protein>
    <submittedName>
        <fullName evidence="4">Transferase</fullName>
    </submittedName>
</protein>
<reference evidence="4 5" key="2">
    <citation type="submission" date="2019-01" db="EMBL/GenBank/DDBJ databases">
        <title>Tautonia sociabilis, a novel thermotolerant planctomycete of Isosphaeraceae family, isolated from a 4000 m deep subterranean habitat.</title>
        <authorList>
            <person name="Kovaleva O.L."/>
            <person name="Elcheninov A.G."/>
            <person name="Van Heerden E."/>
            <person name="Toshchakov S.V."/>
            <person name="Novikov A."/>
            <person name="Bonch-Osmolovskaya E.A."/>
            <person name="Kublanov I.V."/>
        </authorList>
    </citation>
    <scope>NUCLEOTIDE SEQUENCE [LARGE SCALE GENOMIC DNA]</scope>
    <source>
        <strain evidence="4 5">GM2012</strain>
    </source>
</reference>
<name>A0A432MFM2_9BACT</name>
<dbReference type="InterPro" id="IPR011004">
    <property type="entry name" value="Trimer_LpxA-like_sf"/>
</dbReference>
<evidence type="ECO:0000256" key="1">
    <source>
        <dbReference type="ARBA" id="ARBA00022679"/>
    </source>
</evidence>
<dbReference type="AlphaFoldDB" id="A0A432MFM2"/>
<dbReference type="EMBL" id="RYZH01000044">
    <property type="protein sequence ID" value="RUL84927.1"/>
    <property type="molecule type" value="Genomic_DNA"/>
</dbReference>
<dbReference type="InterPro" id="IPR045304">
    <property type="entry name" value="LbH_SAT"/>
</dbReference>
<dbReference type="SUPFAM" id="SSF51161">
    <property type="entry name" value="Trimeric LpxA-like enzymes"/>
    <property type="match status" value="1"/>
</dbReference>
<evidence type="ECO:0000313" key="4">
    <source>
        <dbReference type="EMBL" id="RUL84927.1"/>
    </source>
</evidence>
<comment type="caution">
    <text evidence="4">The sequence shown here is derived from an EMBL/GenBank/DDBJ whole genome shotgun (WGS) entry which is preliminary data.</text>
</comment>
<dbReference type="GO" id="GO:0016746">
    <property type="term" value="F:acyltransferase activity"/>
    <property type="evidence" value="ECO:0007669"/>
    <property type="project" value="UniProtKB-KW"/>
</dbReference>
<dbReference type="RefSeq" id="WP_126727136.1">
    <property type="nucleotide sequence ID" value="NZ_RYZH01000044.1"/>
</dbReference>
<keyword evidence="1 4" id="KW-0808">Transferase</keyword>
<dbReference type="OrthoDB" id="9801456at2"/>